<reference evidence="3 4" key="1">
    <citation type="journal article" date="2009" name="J. Bacteriol.">
        <title>Complete and draft genome sequences of six members of the Aquificales.</title>
        <authorList>
            <person name="Reysenbach A.L."/>
            <person name="Hamamura N."/>
            <person name="Podar M."/>
            <person name="Griffiths E."/>
            <person name="Ferreira S."/>
            <person name="Hochstein R."/>
            <person name="Heidelberg J."/>
            <person name="Johnson J."/>
            <person name="Mead D."/>
            <person name="Pohorille A."/>
            <person name="Sarmiento M."/>
            <person name="Schweighofer K."/>
            <person name="Seshadri R."/>
            <person name="Voytek M.A."/>
        </authorList>
    </citation>
    <scope>NUCLEOTIDE SEQUENCE [LARGE SCALE GENOMIC DNA]</scope>
    <source>
        <strain evidence="4">Az-Fu1 / DSM 15241 / OCM 825</strain>
    </source>
</reference>
<keyword evidence="2" id="KW-1133">Transmembrane helix</keyword>
<evidence type="ECO:0000313" key="4">
    <source>
        <dbReference type="Proteomes" id="UP000001369"/>
    </source>
</evidence>
<dbReference type="AlphaFoldDB" id="C1DWF0"/>
<dbReference type="OrthoDB" id="15256at2"/>
<evidence type="ECO:0000313" key="3">
    <source>
        <dbReference type="EMBL" id="ACN98168.1"/>
    </source>
</evidence>
<feature type="compositionally biased region" description="Basic and acidic residues" evidence="1">
    <location>
        <begin position="58"/>
        <end position="72"/>
    </location>
</feature>
<keyword evidence="4" id="KW-1185">Reference proteome</keyword>
<dbReference type="STRING" id="204536.SULAZ_1470"/>
<feature type="transmembrane region" description="Helical" evidence="2">
    <location>
        <begin position="20"/>
        <end position="40"/>
    </location>
</feature>
<organism evidence="3 4">
    <name type="scientific">Sulfurihydrogenibium azorense (strain DSM 15241 / OCM 825 / Az-Fu1)</name>
    <dbReference type="NCBI Taxonomy" id="204536"/>
    <lineage>
        <taxon>Bacteria</taxon>
        <taxon>Pseudomonadati</taxon>
        <taxon>Aquificota</taxon>
        <taxon>Aquificia</taxon>
        <taxon>Aquificales</taxon>
        <taxon>Hydrogenothermaceae</taxon>
        <taxon>Sulfurihydrogenibium</taxon>
    </lineage>
</organism>
<feature type="region of interest" description="Disordered" evidence="1">
    <location>
        <begin position="47"/>
        <end position="72"/>
    </location>
</feature>
<name>C1DWF0_SULAA</name>
<accession>C1DWF0</accession>
<proteinExistence type="predicted"/>
<dbReference type="EMBL" id="CP001229">
    <property type="protein sequence ID" value="ACN98168.1"/>
    <property type="molecule type" value="Genomic_DNA"/>
</dbReference>
<dbReference type="HOGENOM" id="CLU_194557_0_0_0"/>
<sequence>MEPYTGSLNFLHNYSAMQGIVHFIGWTIAIIILIYVFKFVKKHQQEDERAKKYTPKNPVEELKNQESKEGGE</sequence>
<keyword evidence="2" id="KW-0812">Transmembrane</keyword>
<evidence type="ECO:0000256" key="1">
    <source>
        <dbReference type="SAM" id="MobiDB-lite"/>
    </source>
</evidence>
<protein>
    <submittedName>
        <fullName evidence="3">Uncharacterized protein</fullName>
    </submittedName>
</protein>
<dbReference type="KEGG" id="saf:SULAZ_1470"/>
<gene>
    <name evidence="3" type="ordered locus">SULAZ_1470</name>
</gene>
<evidence type="ECO:0000256" key="2">
    <source>
        <dbReference type="SAM" id="Phobius"/>
    </source>
</evidence>
<dbReference type="RefSeq" id="WP_012673494.1">
    <property type="nucleotide sequence ID" value="NC_012438.1"/>
</dbReference>
<dbReference type="Proteomes" id="UP000001369">
    <property type="component" value="Chromosome"/>
</dbReference>
<keyword evidence="2" id="KW-0472">Membrane</keyword>